<organism evidence="2 3">
    <name type="scientific">Halorubrum tropicale</name>
    <dbReference type="NCBI Taxonomy" id="1765655"/>
    <lineage>
        <taxon>Archaea</taxon>
        <taxon>Methanobacteriati</taxon>
        <taxon>Methanobacteriota</taxon>
        <taxon>Stenosarchaea group</taxon>
        <taxon>Halobacteria</taxon>
        <taxon>Halobacteriales</taxon>
        <taxon>Haloferacaceae</taxon>
        <taxon>Halorubrum</taxon>
    </lineage>
</organism>
<protein>
    <submittedName>
        <fullName evidence="2">Uncharacterized protein</fullName>
    </submittedName>
</protein>
<accession>A0A0N0U9A7</accession>
<keyword evidence="3" id="KW-1185">Reference proteome</keyword>
<sequence length="108" mass="11951">MSTAAPSAEAIANRLGLEASRLQQFVEFHPGPGVDDVARLGDVAPAELDAGDRRDIARWIDDVREKPDPEEVPGARVRFDGDEMGYGNDVWFDHHPEVEREPVTRDGD</sequence>
<dbReference type="Proteomes" id="UP000037747">
    <property type="component" value="Unassembled WGS sequence"/>
</dbReference>
<reference evidence="2 3" key="1">
    <citation type="submission" date="2015-08" db="EMBL/GenBank/DDBJ databases">
        <title>Genomes of Isolates from Cabo Rojo, PR.</title>
        <authorList>
            <person name="Sanchez-Nieves R.L."/>
            <person name="Montalvo-Rodriguez R."/>
        </authorList>
    </citation>
    <scope>NUCLEOTIDE SEQUENCE [LARGE SCALE GENOMIC DNA]</scope>
    <source>
        <strain evidence="2 3">5</strain>
    </source>
</reference>
<evidence type="ECO:0000313" key="2">
    <source>
        <dbReference type="EMBL" id="KOX92140.1"/>
    </source>
</evidence>
<comment type="caution">
    <text evidence="2">The sequence shown here is derived from an EMBL/GenBank/DDBJ whole genome shotgun (WGS) entry which is preliminary data.</text>
</comment>
<dbReference type="OrthoDB" id="373916at2157"/>
<dbReference type="STRING" id="1765655.AMR74_16985"/>
<evidence type="ECO:0000256" key="1">
    <source>
        <dbReference type="SAM" id="MobiDB-lite"/>
    </source>
</evidence>
<dbReference type="AlphaFoldDB" id="A0A0N0U9A7"/>
<dbReference type="RefSeq" id="WP_053773234.1">
    <property type="nucleotide sequence ID" value="NZ_LIST01000017.1"/>
</dbReference>
<dbReference type="EMBL" id="LIST01000017">
    <property type="protein sequence ID" value="KOX92140.1"/>
    <property type="molecule type" value="Genomic_DNA"/>
</dbReference>
<name>A0A0N0U9A7_9EURY</name>
<proteinExistence type="predicted"/>
<evidence type="ECO:0000313" key="3">
    <source>
        <dbReference type="Proteomes" id="UP000037747"/>
    </source>
</evidence>
<gene>
    <name evidence="2" type="ORF">AMR74_16985</name>
</gene>
<feature type="compositionally biased region" description="Basic and acidic residues" evidence="1">
    <location>
        <begin position="91"/>
        <end position="108"/>
    </location>
</feature>
<feature type="region of interest" description="Disordered" evidence="1">
    <location>
        <begin position="88"/>
        <end position="108"/>
    </location>
</feature>